<reference evidence="2 3" key="1">
    <citation type="submission" date="2024-04" db="EMBL/GenBank/DDBJ databases">
        <authorList>
            <person name="Fracassetti M."/>
        </authorList>
    </citation>
    <scope>NUCLEOTIDE SEQUENCE [LARGE SCALE GENOMIC DNA]</scope>
</reference>
<keyword evidence="3" id="KW-1185">Reference proteome</keyword>
<dbReference type="Proteomes" id="UP001497516">
    <property type="component" value="Chromosome 6"/>
</dbReference>
<proteinExistence type="predicted"/>
<accession>A0AAV2FBX9</accession>
<evidence type="ECO:0000313" key="2">
    <source>
        <dbReference type="EMBL" id="CAL1395557.1"/>
    </source>
</evidence>
<dbReference type="AlphaFoldDB" id="A0AAV2FBX9"/>
<dbReference type="EMBL" id="OZ034819">
    <property type="protein sequence ID" value="CAL1395557.1"/>
    <property type="molecule type" value="Genomic_DNA"/>
</dbReference>
<feature type="region of interest" description="Disordered" evidence="1">
    <location>
        <begin position="1"/>
        <end position="41"/>
    </location>
</feature>
<evidence type="ECO:0000313" key="3">
    <source>
        <dbReference type="Proteomes" id="UP001497516"/>
    </source>
</evidence>
<sequence>MVLGEDDLESRGRASIDESIGSSGKDKTWRSGKCGAATEPKSTDVMAVKLRRSSNSKVAGIDQADGGDGHDNRCCLLWWMTSPILFFPWLESDF</sequence>
<gene>
    <name evidence="2" type="ORF">LTRI10_LOCUS35983</name>
</gene>
<evidence type="ECO:0000256" key="1">
    <source>
        <dbReference type="SAM" id="MobiDB-lite"/>
    </source>
</evidence>
<name>A0AAV2FBX9_9ROSI</name>
<protein>
    <submittedName>
        <fullName evidence="2">Uncharacterized protein</fullName>
    </submittedName>
</protein>
<organism evidence="2 3">
    <name type="scientific">Linum trigynum</name>
    <dbReference type="NCBI Taxonomy" id="586398"/>
    <lineage>
        <taxon>Eukaryota</taxon>
        <taxon>Viridiplantae</taxon>
        <taxon>Streptophyta</taxon>
        <taxon>Embryophyta</taxon>
        <taxon>Tracheophyta</taxon>
        <taxon>Spermatophyta</taxon>
        <taxon>Magnoliopsida</taxon>
        <taxon>eudicotyledons</taxon>
        <taxon>Gunneridae</taxon>
        <taxon>Pentapetalae</taxon>
        <taxon>rosids</taxon>
        <taxon>fabids</taxon>
        <taxon>Malpighiales</taxon>
        <taxon>Linaceae</taxon>
        <taxon>Linum</taxon>
    </lineage>
</organism>